<gene>
    <name evidence="2" type="ORF">QQZ08_001367</name>
</gene>
<comment type="caution">
    <text evidence="2">The sequence shown here is derived from an EMBL/GenBank/DDBJ whole genome shotgun (WGS) entry which is preliminary data.</text>
</comment>
<evidence type="ECO:0000313" key="2">
    <source>
        <dbReference type="EMBL" id="KAK7432077.1"/>
    </source>
</evidence>
<protein>
    <submittedName>
        <fullName evidence="2">Uncharacterized protein</fullName>
    </submittedName>
</protein>
<name>A0ABR1IH08_9HYPO</name>
<accession>A0ABR1IH08</accession>
<dbReference type="EMBL" id="JAZAVK010000007">
    <property type="protein sequence ID" value="KAK7432077.1"/>
    <property type="molecule type" value="Genomic_DNA"/>
</dbReference>
<organism evidence="2 3">
    <name type="scientific">Neonectria magnoliae</name>
    <dbReference type="NCBI Taxonomy" id="2732573"/>
    <lineage>
        <taxon>Eukaryota</taxon>
        <taxon>Fungi</taxon>
        <taxon>Dikarya</taxon>
        <taxon>Ascomycota</taxon>
        <taxon>Pezizomycotina</taxon>
        <taxon>Sordariomycetes</taxon>
        <taxon>Hypocreomycetidae</taxon>
        <taxon>Hypocreales</taxon>
        <taxon>Nectriaceae</taxon>
        <taxon>Neonectria</taxon>
    </lineage>
</organism>
<reference evidence="2 3" key="1">
    <citation type="journal article" date="2025" name="Microbiol. Resour. Announc.">
        <title>Draft genome sequences for Neonectria magnoliae and Neonectria punicea, canker pathogens of Liriodendron tulipifera and Acer saccharum in West Virginia.</title>
        <authorList>
            <person name="Petronek H.M."/>
            <person name="Kasson M.T."/>
            <person name="Metheny A.M."/>
            <person name="Stauder C.M."/>
            <person name="Lovett B."/>
            <person name="Lynch S.C."/>
            <person name="Garnas J.R."/>
            <person name="Kasson L.R."/>
            <person name="Stajich J.E."/>
        </authorList>
    </citation>
    <scope>NUCLEOTIDE SEQUENCE [LARGE SCALE GENOMIC DNA]</scope>
    <source>
        <strain evidence="2 3">NRRL 64651</strain>
    </source>
</reference>
<dbReference type="Proteomes" id="UP001498421">
    <property type="component" value="Unassembled WGS sequence"/>
</dbReference>
<evidence type="ECO:0000313" key="3">
    <source>
        <dbReference type="Proteomes" id="UP001498421"/>
    </source>
</evidence>
<proteinExistence type="predicted"/>
<feature type="compositionally biased region" description="Basic and acidic residues" evidence="1">
    <location>
        <begin position="193"/>
        <end position="204"/>
    </location>
</feature>
<feature type="region of interest" description="Disordered" evidence="1">
    <location>
        <begin position="143"/>
        <end position="204"/>
    </location>
</feature>
<keyword evidence="3" id="KW-1185">Reference proteome</keyword>
<sequence length="204" mass="22841">MLELVTEARVEGRSVFASSSQREATYVEISEKLSTQWPAQVFGTVRLHHKLRALLRIWRAFLAIERSEPSYDADTGRIDGSDREWWSWERKYDAPASYLRWYGLRRRDLYESAFEGSDDVGITAVGAGDVDAINSIGNFESLSSNVSSDDDQEEALDQSQGGATGKRKPGSAGPSQRPPKRPMRAIEAPTRSILRETEALRATM</sequence>
<evidence type="ECO:0000256" key="1">
    <source>
        <dbReference type="SAM" id="MobiDB-lite"/>
    </source>
</evidence>